<comment type="catalytic activity">
    <reaction evidence="1">
        <text>ATP + protein L-histidine = ADP + protein N-phospho-L-histidine.</text>
        <dbReference type="EC" id="2.7.13.3"/>
    </reaction>
</comment>
<evidence type="ECO:0000256" key="3">
    <source>
        <dbReference type="ARBA" id="ARBA00022553"/>
    </source>
</evidence>
<organism evidence="10 11">
    <name type="scientific">Desulfuromonas versatilis</name>
    <dbReference type="NCBI Taxonomy" id="2802975"/>
    <lineage>
        <taxon>Bacteria</taxon>
        <taxon>Pseudomonadati</taxon>
        <taxon>Thermodesulfobacteriota</taxon>
        <taxon>Desulfuromonadia</taxon>
        <taxon>Desulfuromonadales</taxon>
        <taxon>Desulfuromonadaceae</taxon>
        <taxon>Desulfuromonas</taxon>
    </lineage>
</organism>
<keyword evidence="8" id="KW-0902">Two-component regulatory system</keyword>
<dbReference type="RefSeq" id="WP_221249123.1">
    <property type="nucleotide sequence ID" value="NZ_AP024355.1"/>
</dbReference>
<reference evidence="10 11" key="1">
    <citation type="journal article" date="2016" name="C (Basel)">
        <title>Selective Growth of and Electricity Production by Marine Exoelectrogenic Bacteria in Self-Aggregated Hydrogel of Microbially Reduced Graphene Oxide.</title>
        <authorList>
            <person name="Yoshida N."/>
            <person name="Goto Y."/>
            <person name="Miyata Y."/>
        </authorList>
    </citation>
    <scope>NUCLEOTIDE SEQUENCE [LARGE SCALE GENOMIC DNA]</scope>
    <source>
        <strain evidence="10 11">NIT-T3</strain>
    </source>
</reference>
<evidence type="ECO:0000256" key="4">
    <source>
        <dbReference type="ARBA" id="ARBA00022679"/>
    </source>
</evidence>
<dbReference type="Gene3D" id="3.30.565.10">
    <property type="entry name" value="Histidine kinase-like ATPase, C-terminal domain"/>
    <property type="match status" value="1"/>
</dbReference>
<evidence type="ECO:0000259" key="9">
    <source>
        <dbReference type="PROSITE" id="PS50109"/>
    </source>
</evidence>
<accession>A0ABN6E005</accession>
<evidence type="ECO:0000256" key="8">
    <source>
        <dbReference type="ARBA" id="ARBA00023012"/>
    </source>
</evidence>
<dbReference type="CDD" id="cd00082">
    <property type="entry name" value="HisKA"/>
    <property type="match status" value="1"/>
</dbReference>
<dbReference type="InterPro" id="IPR003661">
    <property type="entry name" value="HisK_dim/P_dom"/>
</dbReference>
<evidence type="ECO:0000256" key="7">
    <source>
        <dbReference type="ARBA" id="ARBA00022840"/>
    </source>
</evidence>
<evidence type="ECO:0000256" key="5">
    <source>
        <dbReference type="ARBA" id="ARBA00022741"/>
    </source>
</evidence>
<evidence type="ECO:0000256" key="1">
    <source>
        <dbReference type="ARBA" id="ARBA00000085"/>
    </source>
</evidence>
<dbReference type="SMART" id="SM00388">
    <property type="entry name" value="HisKA"/>
    <property type="match status" value="1"/>
</dbReference>
<dbReference type="SUPFAM" id="SSF47384">
    <property type="entry name" value="Homodimeric domain of signal transducing histidine kinase"/>
    <property type="match status" value="1"/>
</dbReference>
<dbReference type="InterPro" id="IPR005467">
    <property type="entry name" value="His_kinase_dom"/>
</dbReference>
<evidence type="ECO:0000313" key="10">
    <source>
        <dbReference type="EMBL" id="BCR05717.1"/>
    </source>
</evidence>
<proteinExistence type="predicted"/>
<dbReference type="EMBL" id="AP024355">
    <property type="protein sequence ID" value="BCR05717.1"/>
    <property type="molecule type" value="Genomic_DNA"/>
</dbReference>
<dbReference type="Pfam" id="PF00512">
    <property type="entry name" value="HisKA"/>
    <property type="match status" value="1"/>
</dbReference>
<keyword evidence="7" id="KW-0067">ATP-binding</keyword>
<dbReference type="PANTHER" id="PTHR43065:SF10">
    <property type="entry name" value="PEROXIDE STRESS-ACTIVATED HISTIDINE KINASE MAK3"/>
    <property type="match status" value="1"/>
</dbReference>
<dbReference type="InterPro" id="IPR004358">
    <property type="entry name" value="Sig_transdc_His_kin-like_C"/>
</dbReference>
<dbReference type="Proteomes" id="UP001319827">
    <property type="component" value="Chromosome"/>
</dbReference>
<dbReference type="InterPro" id="IPR036097">
    <property type="entry name" value="HisK_dim/P_sf"/>
</dbReference>
<dbReference type="InterPro" id="IPR003594">
    <property type="entry name" value="HATPase_dom"/>
</dbReference>
<dbReference type="EC" id="2.7.13.3" evidence="2"/>
<dbReference type="Gene3D" id="1.10.287.130">
    <property type="match status" value="1"/>
</dbReference>
<evidence type="ECO:0000256" key="2">
    <source>
        <dbReference type="ARBA" id="ARBA00012438"/>
    </source>
</evidence>
<evidence type="ECO:0000313" key="11">
    <source>
        <dbReference type="Proteomes" id="UP001319827"/>
    </source>
</evidence>
<dbReference type="CDD" id="cd00075">
    <property type="entry name" value="HATPase"/>
    <property type="match status" value="1"/>
</dbReference>
<dbReference type="PROSITE" id="PS50109">
    <property type="entry name" value="HIS_KIN"/>
    <property type="match status" value="1"/>
</dbReference>
<dbReference type="SUPFAM" id="SSF55874">
    <property type="entry name" value="ATPase domain of HSP90 chaperone/DNA topoisomerase II/histidine kinase"/>
    <property type="match status" value="1"/>
</dbReference>
<keyword evidence="4" id="KW-0808">Transferase</keyword>
<keyword evidence="5" id="KW-0547">Nucleotide-binding</keyword>
<gene>
    <name evidence="10" type="ORF">DESUT3_27860</name>
</gene>
<keyword evidence="3" id="KW-0597">Phosphoprotein</keyword>
<keyword evidence="6" id="KW-0418">Kinase</keyword>
<dbReference type="InterPro" id="IPR036890">
    <property type="entry name" value="HATPase_C_sf"/>
</dbReference>
<sequence length="222" mass="24071">MERLASLGRLSAGIAHEVRNPLTGVSLLLDELHDRLLSQPTDQALIRRALGEIERLEELVGELLNFAAHPQVTLEPGAIGEVLRDTLFLVKKQCQRAGVAVVEEVGENLPGLLLDARKLKQAFLNLFTNALDAMPQGGTLRVSADCLERQLRVIISDSGEGMPAERIPLIFEPFYTSKGEGTGLGLAITHNIVSEHGGRIEVESRLDHGSTFTLLFPLPGSA</sequence>
<dbReference type="SMART" id="SM00387">
    <property type="entry name" value="HATPase_c"/>
    <property type="match status" value="1"/>
</dbReference>
<reference evidence="10 11" key="2">
    <citation type="journal article" date="2021" name="Int. J. Syst. Evol. Microbiol.">
        <title>Isolation and Polyphasic Characterization of Desulfuromonas versatilis sp. Nov., an Electrogenic Bacteria Capable of Versatile Metabolism Isolated from a Graphene Oxide-Reducing Enrichment Culture.</title>
        <authorList>
            <person name="Xie L."/>
            <person name="Yoshida N."/>
            <person name="Ishii S."/>
            <person name="Meng L."/>
        </authorList>
    </citation>
    <scope>NUCLEOTIDE SEQUENCE [LARGE SCALE GENOMIC DNA]</scope>
    <source>
        <strain evidence="10 11">NIT-T3</strain>
    </source>
</reference>
<dbReference type="PANTHER" id="PTHR43065">
    <property type="entry name" value="SENSOR HISTIDINE KINASE"/>
    <property type="match status" value="1"/>
</dbReference>
<dbReference type="Pfam" id="PF02518">
    <property type="entry name" value="HATPase_c"/>
    <property type="match status" value="1"/>
</dbReference>
<keyword evidence="11" id="KW-1185">Reference proteome</keyword>
<feature type="domain" description="Histidine kinase" evidence="9">
    <location>
        <begin position="13"/>
        <end position="220"/>
    </location>
</feature>
<protein>
    <recommendedName>
        <fullName evidence="2">histidine kinase</fullName>
        <ecNumber evidence="2">2.7.13.3</ecNumber>
    </recommendedName>
</protein>
<name>A0ABN6E005_9BACT</name>
<dbReference type="PRINTS" id="PR00344">
    <property type="entry name" value="BCTRLSENSOR"/>
</dbReference>
<evidence type="ECO:0000256" key="6">
    <source>
        <dbReference type="ARBA" id="ARBA00022777"/>
    </source>
</evidence>